<dbReference type="GO" id="GO:0043023">
    <property type="term" value="F:ribosomal large subunit binding"/>
    <property type="evidence" value="ECO:0007669"/>
    <property type="project" value="TreeGrafter"/>
</dbReference>
<dbReference type="InterPro" id="IPR043519">
    <property type="entry name" value="NT_sf"/>
</dbReference>
<reference evidence="3" key="1">
    <citation type="submission" date="2013-08" db="EMBL/GenBank/DDBJ databases">
        <authorList>
            <person name="Mendez C."/>
            <person name="Richter M."/>
            <person name="Ferrer M."/>
            <person name="Sanchez J."/>
        </authorList>
    </citation>
    <scope>NUCLEOTIDE SEQUENCE</scope>
</reference>
<dbReference type="PANTHER" id="PTHR21043">
    <property type="entry name" value="IOJAP SUPERFAMILY ORTHOLOG"/>
    <property type="match status" value="1"/>
</dbReference>
<comment type="similarity">
    <text evidence="1">Belongs to the Iojap/RsfS family.</text>
</comment>
<dbReference type="EMBL" id="AUZY01007083">
    <property type="protein sequence ID" value="EQD51593.1"/>
    <property type="molecule type" value="Genomic_DNA"/>
</dbReference>
<dbReference type="AlphaFoldDB" id="T1B0J2"/>
<dbReference type="GO" id="GO:0017148">
    <property type="term" value="P:negative regulation of translation"/>
    <property type="evidence" value="ECO:0007669"/>
    <property type="project" value="TreeGrafter"/>
</dbReference>
<dbReference type="SUPFAM" id="SSF81301">
    <property type="entry name" value="Nucleotidyltransferase"/>
    <property type="match status" value="1"/>
</dbReference>
<dbReference type="HAMAP" id="MF_01477">
    <property type="entry name" value="Iojap_RsfS"/>
    <property type="match status" value="1"/>
</dbReference>
<dbReference type="PANTHER" id="PTHR21043:SF0">
    <property type="entry name" value="MITOCHONDRIAL ASSEMBLY OF RIBOSOMAL LARGE SUBUNIT PROTEIN 1"/>
    <property type="match status" value="1"/>
</dbReference>
<dbReference type="Gene3D" id="3.30.460.10">
    <property type="entry name" value="Beta Polymerase, domain 2"/>
    <property type="match status" value="1"/>
</dbReference>
<organism evidence="3">
    <name type="scientific">mine drainage metagenome</name>
    <dbReference type="NCBI Taxonomy" id="410659"/>
    <lineage>
        <taxon>unclassified sequences</taxon>
        <taxon>metagenomes</taxon>
        <taxon>ecological metagenomes</taxon>
    </lineage>
</organism>
<reference evidence="3" key="2">
    <citation type="journal article" date="2014" name="ISME J.">
        <title>Microbial stratification in low pH oxic and suboxic macroscopic growths along an acid mine drainage.</title>
        <authorList>
            <person name="Mendez-Garcia C."/>
            <person name="Mesa V."/>
            <person name="Sprenger R.R."/>
            <person name="Richter M."/>
            <person name="Diez M.S."/>
            <person name="Solano J."/>
            <person name="Bargiela R."/>
            <person name="Golyshina O.V."/>
            <person name="Manteca A."/>
            <person name="Ramos J.L."/>
            <person name="Gallego J.R."/>
            <person name="Llorente I."/>
            <person name="Martins Dos Santos V.A."/>
            <person name="Jensen O.N."/>
            <person name="Pelaez A.I."/>
            <person name="Sanchez J."/>
            <person name="Ferrer M."/>
        </authorList>
    </citation>
    <scope>NUCLEOTIDE SEQUENCE</scope>
</reference>
<name>T1B0J2_9ZZZZ</name>
<dbReference type="EMBL" id="AUZZ01001641">
    <property type="protein sequence ID" value="EQD63342.1"/>
    <property type="molecule type" value="Genomic_DNA"/>
</dbReference>
<comment type="caution">
    <text evidence="3">The sequence shown here is derived from an EMBL/GenBank/DDBJ whole genome shotgun (WGS) entry which is preliminary data.</text>
</comment>
<evidence type="ECO:0000313" key="3">
    <source>
        <dbReference type="EMBL" id="EQD63342.1"/>
    </source>
</evidence>
<dbReference type="Pfam" id="PF02410">
    <property type="entry name" value="RsfS"/>
    <property type="match status" value="1"/>
</dbReference>
<gene>
    <name evidence="2" type="ORF">B1B_10964</name>
    <name evidence="3" type="ORF">B2A_02400</name>
</gene>
<sequence length="112" mass="12746">MARMRKPLRTERLLALLEVALRDHRGTEILRLDVRELTTVADYLLLASGTSDRQLRTLAERVRETAQAAGHRVLGSEGEKTGGWVLVDLGDIVVHLMLPEARRFYQLEKLWG</sequence>
<dbReference type="GO" id="GO:0090071">
    <property type="term" value="P:negative regulation of ribosome biogenesis"/>
    <property type="evidence" value="ECO:0007669"/>
    <property type="project" value="TreeGrafter"/>
</dbReference>
<evidence type="ECO:0000313" key="2">
    <source>
        <dbReference type="EMBL" id="EQD51593.1"/>
    </source>
</evidence>
<accession>T1B0J2</accession>
<evidence type="ECO:0000256" key="1">
    <source>
        <dbReference type="ARBA" id="ARBA00010574"/>
    </source>
</evidence>
<protein>
    <submittedName>
        <fullName evidence="3">Iojap-related protein</fullName>
    </submittedName>
</protein>
<dbReference type="NCBIfam" id="TIGR00090">
    <property type="entry name" value="rsfS_iojap_ybeB"/>
    <property type="match status" value="1"/>
</dbReference>
<proteinExistence type="inferred from homology"/>
<dbReference type="InterPro" id="IPR004394">
    <property type="entry name" value="Iojap/RsfS/C7orf30"/>
</dbReference>